<dbReference type="PANTHER" id="PTHR43464:SF19">
    <property type="entry name" value="UBIQUINONE BIOSYNTHESIS O-METHYLTRANSFERASE, MITOCHONDRIAL"/>
    <property type="match status" value="1"/>
</dbReference>
<comment type="caution">
    <text evidence="4">The sequence shown here is derived from an EMBL/GenBank/DDBJ whole genome shotgun (WGS) entry which is preliminary data.</text>
</comment>
<proteinExistence type="predicted"/>
<organism evidence="4 5">
    <name type="scientific">Geomonas limicola</name>
    <dbReference type="NCBI Taxonomy" id="2740186"/>
    <lineage>
        <taxon>Bacteria</taxon>
        <taxon>Pseudomonadati</taxon>
        <taxon>Thermodesulfobacteriota</taxon>
        <taxon>Desulfuromonadia</taxon>
        <taxon>Geobacterales</taxon>
        <taxon>Geobacteraceae</taxon>
        <taxon>Geomonas</taxon>
    </lineage>
</organism>
<dbReference type="InterPro" id="IPR027555">
    <property type="entry name" value="Mo5U34_MeTrfas-like"/>
</dbReference>
<keyword evidence="3" id="KW-0949">S-adenosyl-L-methionine</keyword>
<dbReference type="InterPro" id="IPR029063">
    <property type="entry name" value="SAM-dependent_MTases_sf"/>
</dbReference>
<dbReference type="PANTHER" id="PTHR43464">
    <property type="entry name" value="METHYLTRANSFERASE"/>
    <property type="match status" value="1"/>
</dbReference>
<dbReference type="AlphaFoldDB" id="A0A6V8N205"/>
<reference evidence="5" key="1">
    <citation type="submission" date="2020-06" db="EMBL/GenBank/DDBJ databases">
        <title>Draft genomic sequecing of Geomonas sp. Red745.</title>
        <authorList>
            <person name="Itoh H."/>
            <person name="Xu Z.X."/>
            <person name="Ushijima N."/>
            <person name="Masuda Y."/>
            <person name="Shiratori Y."/>
            <person name="Senoo K."/>
        </authorList>
    </citation>
    <scope>NUCLEOTIDE SEQUENCE [LARGE SCALE GENOMIC DNA]</scope>
    <source>
        <strain evidence="5">Red745</strain>
    </source>
</reference>
<dbReference type="GO" id="GO:0032259">
    <property type="term" value="P:methylation"/>
    <property type="evidence" value="ECO:0007669"/>
    <property type="project" value="UniProtKB-KW"/>
</dbReference>
<accession>A0A6V8N205</accession>
<dbReference type="RefSeq" id="WP_183359063.1">
    <property type="nucleotide sequence ID" value="NZ_BLXZ01000001.1"/>
</dbReference>
<evidence type="ECO:0000313" key="4">
    <source>
        <dbReference type="EMBL" id="GFO66528.1"/>
    </source>
</evidence>
<keyword evidence="2 4" id="KW-0808">Transferase</keyword>
<dbReference type="CDD" id="cd02440">
    <property type="entry name" value="AdoMet_MTases"/>
    <property type="match status" value="1"/>
</dbReference>
<gene>
    <name evidence="4" type="ORF">GMLC_01070</name>
</gene>
<evidence type="ECO:0000313" key="5">
    <source>
        <dbReference type="Proteomes" id="UP000587586"/>
    </source>
</evidence>
<dbReference type="SUPFAM" id="SSF53335">
    <property type="entry name" value="S-adenosyl-L-methionine-dependent methyltransferases"/>
    <property type="match status" value="1"/>
</dbReference>
<dbReference type="Proteomes" id="UP000587586">
    <property type="component" value="Unassembled WGS sequence"/>
</dbReference>
<evidence type="ECO:0000256" key="2">
    <source>
        <dbReference type="ARBA" id="ARBA00022679"/>
    </source>
</evidence>
<dbReference type="InterPro" id="IPR027554">
    <property type="entry name" value="Meth_Rta_06860"/>
</dbReference>
<dbReference type="Pfam" id="PF08003">
    <property type="entry name" value="Methyltransf_9"/>
    <property type="match status" value="1"/>
</dbReference>
<name>A0A6V8N205_9BACT</name>
<sequence length="259" mass="29619">MTDYLDPTIAALGPWFHNLHLPDGRQTAPDHYLGDFPNFKWQEIAGHIPADLSGWRALDVGCNAGFYSFELAKRGARVLGIDLDPRYLDQARWAAGEFGLSSRVEFRCQQVYDLVREEEEFDLVLFMGVLYHLRYPLLGLDIVTQRVQRLLVFQTLTLPGREVADQPDHWINERDALLQTGWPKAAFIEHRFAGDPTNWWILNHACVEALLRSCGMKITAYPGHEVYLCEPDPGRPSCMTTWNRGEFLSATGQPWQQTT</sequence>
<evidence type="ECO:0000256" key="1">
    <source>
        <dbReference type="ARBA" id="ARBA00022603"/>
    </source>
</evidence>
<dbReference type="GO" id="GO:0008168">
    <property type="term" value="F:methyltransferase activity"/>
    <property type="evidence" value="ECO:0007669"/>
    <property type="project" value="UniProtKB-KW"/>
</dbReference>
<keyword evidence="1 4" id="KW-0489">Methyltransferase</keyword>
<dbReference type="EMBL" id="BLXZ01000001">
    <property type="protein sequence ID" value="GFO66528.1"/>
    <property type="molecule type" value="Genomic_DNA"/>
</dbReference>
<protein>
    <submittedName>
        <fullName evidence="4">Methyltransferase, TIGR04290 family protein</fullName>
    </submittedName>
</protein>
<dbReference type="NCBIfam" id="TIGR04290">
    <property type="entry name" value="meth_Rta_06860"/>
    <property type="match status" value="1"/>
</dbReference>
<dbReference type="Gene3D" id="3.40.50.150">
    <property type="entry name" value="Vaccinia Virus protein VP39"/>
    <property type="match status" value="1"/>
</dbReference>
<keyword evidence="5" id="KW-1185">Reference proteome</keyword>
<evidence type="ECO:0000256" key="3">
    <source>
        <dbReference type="ARBA" id="ARBA00022691"/>
    </source>
</evidence>